<evidence type="ECO:0000256" key="6">
    <source>
        <dbReference type="ARBA" id="ARBA00023015"/>
    </source>
</evidence>
<keyword evidence="8" id="KW-0804">Transcription</keyword>
<dbReference type="GO" id="GO:0000978">
    <property type="term" value="F:RNA polymerase II cis-regulatory region sequence-specific DNA binding"/>
    <property type="evidence" value="ECO:0007669"/>
    <property type="project" value="InterPro"/>
</dbReference>
<dbReference type="SUPFAM" id="SSF48508">
    <property type="entry name" value="Nuclear receptor ligand-binding domain"/>
    <property type="match status" value="1"/>
</dbReference>
<evidence type="ECO:0000256" key="10">
    <source>
        <dbReference type="ARBA" id="ARBA00023242"/>
    </source>
</evidence>
<dbReference type="Proteomes" id="UP000887540">
    <property type="component" value="Unplaced"/>
</dbReference>
<keyword evidence="3" id="KW-0479">Metal-binding</keyword>
<dbReference type="GO" id="GO:0008270">
    <property type="term" value="F:zinc ion binding"/>
    <property type="evidence" value="ECO:0007669"/>
    <property type="project" value="UniProtKB-KW"/>
</dbReference>
<dbReference type="Pfam" id="PF00104">
    <property type="entry name" value="Hormone_recep"/>
    <property type="match status" value="1"/>
</dbReference>
<dbReference type="SMART" id="SM00430">
    <property type="entry name" value="HOLI"/>
    <property type="match status" value="1"/>
</dbReference>
<dbReference type="FunFam" id="3.30.50.10:FF:000030">
    <property type="entry name" value="Nuclear Hormone Receptor family"/>
    <property type="match status" value="1"/>
</dbReference>
<accession>A0A914DLD3</accession>
<evidence type="ECO:0000256" key="9">
    <source>
        <dbReference type="ARBA" id="ARBA00023170"/>
    </source>
</evidence>
<keyword evidence="14" id="KW-1185">Reference proteome</keyword>
<organism evidence="14 15">
    <name type="scientific">Acrobeloides nanus</name>
    <dbReference type="NCBI Taxonomy" id="290746"/>
    <lineage>
        <taxon>Eukaryota</taxon>
        <taxon>Metazoa</taxon>
        <taxon>Ecdysozoa</taxon>
        <taxon>Nematoda</taxon>
        <taxon>Chromadorea</taxon>
        <taxon>Rhabditida</taxon>
        <taxon>Tylenchina</taxon>
        <taxon>Cephalobomorpha</taxon>
        <taxon>Cephaloboidea</taxon>
        <taxon>Cephalobidae</taxon>
        <taxon>Acrobeloides</taxon>
    </lineage>
</organism>
<keyword evidence="9" id="KW-0675">Receptor</keyword>
<sequence>MHYGVPTCFGCKGFFRRTLKRTKEYACKNDGRCVVDKFERNACRYCRFKRCLEVGMDPNAVRPDRDTVGTRGIRNRLSRSVGSFSNLDTLSEPIDEEPEEKNMAQNDEWIKKLPVDMRTLLMQMMNTEVLVTRGDTNKDPKEIYPLNFFNLREIVEKPSLLNGKRTQIMYETFRDVLPEEMIVIAHRSLIEIIDYVNNLFSIMGINNVEDKVTVIKSSYAGYTILAFSAATAKNTNDPNVCCMCNLGCIRRDAHHAFDELYHLSNKVIDHAIDQLVGPLRNFRLSEQEFVLLKGIIALNPHIKNLSQESADHIGELRDHLQETLYNVVRESHPREVASTRFGNMLLFIPTIMLLGNVMYENLQFAHSFGKFQDSLLKELLDNIDPLEDLISSPQNYNCDVPIESPSSESMSSVTNFALTSLNETREGDMTRRPMYSTASNQMNNFQKSEMFCQSPPHNIMSPPASSYESLLSNNPVDLQRPQFFITTDPNQPDFACSLPQNYFMQPVQDMDQYNTYPNFYANGQQMMNFQESPSTSQINPNNFNMSPNPGQRMPKSFSTPCHQTMLQNDQWNNNF</sequence>
<evidence type="ECO:0000259" key="13">
    <source>
        <dbReference type="PROSITE" id="PS51843"/>
    </source>
</evidence>
<comment type="subcellular location">
    <subcellularLocation>
        <location evidence="1">Nucleus</location>
    </subcellularLocation>
</comment>
<dbReference type="InterPro" id="IPR001723">
    <property type="entry name" value="Nuclear_hrmn_rcpt"/>
</dbReference>
<evidence type="ECO:0000313" key="14">
    <source>
        <dbReference type="Proteomes" id="UP000887540"/>
    </source>
</evidence>
<dbReference type="PROSITE" id="PS51843">
    <property type="entry name" value="NR_LBD"/>
    <property type="match status" value="1"/>
</dbReference>
<evidence type="ECO:0000256" key="2">
    <source>
        <dbReference type="ARBA" id="ARBA00005993"/>
    </source>
</evidence>
<dbReference type="Pfam" id="PF00105">
    <property type="entry name" value="zf-C4"/>
    <property type="match status" value="1"/>
</dbReference>
<dbReference type="Gene3D" id="3.30.50.10">
    <property type="entry name" value="Erythroid Transcription Factor GATA-1, subunit A"/>
    <property type="match status" value="1"/>
</dbReference>
<keyword evidence="7" id="KW-0238">DNA-binding</keyword>
<dbReference type="GO" id="GO:0005634">
    <property type="term" value="C:nucleus"/>
    <property type="evidence" value="ECO:0007669"/>
    <property type="project" value="UniProtKB-SubCell"/>
</dbReference>
<dbReference type="PRINTS" id="PR00398">
    <property type="entry name" value="STRDHORMONER"/>
</dbReference>
<keyword evidence="6" id="KW-0805">Transcription regulation</keyword>
<dbReference type="GO" id="GO:0003700">
    <property type="term" value="F:DNA-binding transcription factor activity"/>
    <property type="evidence" value="ECO:0007669"/>
    <property type="project" value="InterPro"/>
</dbReference>
<dbReference type="InterPro" id="IPR013088">
    <property type="entry name" value="Znf_NHR/GATA"/>
</dbReference>
<dbReference type="PRINTS" id="PR00047">
    <property type="entry name" value="STROIDFINGER"/>
</dbReference>
<evidence type="ECO:0000256" key="8">
    <source>
        <dbReference type="ARBA" id="ARBA00023163"/>
    </source>
</evidence>
<name>A0A914DLD3_9BILA</name>
<reference evidence="15" key="1">
    <citation type="submission" date="2022-11" db="UniProtKB">
        <authorList>
            <consortium name="WormBaseParasite"/>
        </authorList>
    </citation>
    <scope>IDENTIFICATION</scope>
</reference>
<dbReference type="WBParaSite" id="ACRNAN_scaffold2972.g7502.t1">
    <property type="protein sequence ID" value="ACRNAN_scaffold2972.g7502.t1"/>
    <property type="gene ID" value="ACRNAN_scaffold2972.g7502"/>
</dbReference>
<evidence type="ECO:0000313" key="15">
    <source>
        <dbReference type="WBParaSite" id="ACRNAN_scaffold2972.g7502.t1"/>
    </source>
</evidence>
<dbReference type="InterPro" id="IPR035500">
    <property type="entry name" value="NHR-like_dom_sf"/>
</dbReference>
<evidence type="ECO:0000256" key="4">
    <source>
        <dbReference type="ARBA" id="ARBA00022771"/>
    </source>
</evidence>
<dbReference type="InterPro" id="IPR001628">
    <property type="entry name" value="Znf_hrmn_rcpt"/>
</dbReference>
<dbReference type="PANTHER" id="PTHR47519:SF4">
    <property type="entry name" value="NUCLEAR HORMONE RECEPTOR FAMILY"/>
    <property type="match status" value="1"/>
</dbReference>
<protein>
    <submittedName>
        <fullName evidence="15">Uncharacterized protein</fullName>
    </submittedName>
</protein>
<feature type="domain" description="Nuclear receptor" evidence="12">
    <location>
        <begin position="1"/>
        <end position="63"/>
    </location>
</feature>
<evidence type="ECO:0000256" key="11">
    <source>
        <dbReference type="ARBA" id="ARBA00037512"/>
    </source>
</evidence>
<dbReference type="CDD" id="cd06960">
    <property type="entry name" value="NR_DBD_HNF4A"/>
    <property type="match status" value="1"/>
</dbReference>
<proteinExistence type="inferred from homology"/>
<feature type="domain" description="NR LBD" evidence="13">
    <location>
        <begin position="116"/>
        <end position="384"/>
    </location>
</feature>
<evidence type="ECO:0000259" key="12">
    <source>
        <dbReference type="PROSITE" id="PS51030"/>
    </source>
</evidence>
<evidence type="ECO:0000256" key="3">
    <source>
        <dbReference type="ARBA" id="ARBA00022723"/>
    </source>
</evidence>
<keyword evidence="5" id="KW-0862">Zinc</keyword>
<evidence type="ECO:0000256" key="1">
    <source>
        <dbReference type="ARBA" id="ARBA00004123"/>
    </source>
</evidence>
<evidence type="ECO:0000256" key="7">
    <source>
        <dbReference type="ARBA" id="ARBA00023125"/>
    </source>
</evidence>
<comment type="function">
    <text evidence="11">Orphan nuclear receptor.</text>
</comment>
<keyword evidence="4" id="KW-0863">Zinc-finger</keyword>
<dbReference type="PROSITE" id="PS51030">
    <property type="entry name" value="NUCLEAR_REC_DBD_2"/>
    <property type="match status" value="1"/>
</dbReference>
<dbReference type="InterPro" id="IPR000536">
    <property type="entry name" value="Nucl_hrmn_rcpt_lig-bd"/>
</dbReference>
<comment type="similarity">
    <text evidence="2">Belongs to the nuclear hormone receptor family.</text>
</comment>
<keyword evidence="10" id="KW-0539">Nucleus</keyword>
<dbReference type="PANTHER" id="PTHR47519">
    <property type="entry name" value="NUCLEAR HORMONE RECEPTOR FAMILY MEMBER NHR-31-RELATED"/>
    <property type="match status" value="1"/>
</dbReference>
<dbReference type="AlphaFoldDB" id="A0A914DLD3"/>
<dbReference type="SUPFAM" id="SSF57716">
    <property type="entry name" value="Glucocorticoid receptor-like (DNA-binding domain)"/>
    <property type="match status" value="1"/>
</dbReference>
<evidence type="ECO:0000256" key="5">
    <source>
        <dbReference type="ARBA" id="ARBA00022833"/>
    </source>
</evidence>
<dbReference type="Gene3D" id="1.10.565.10">
    <property type="entry name" value="Retinoid X Receptor"/>
    <property type="match status" value="1"/>
</dbReference>
<dbReference type="InterPro" id="IPR052496">
    <property type="entry name" value="Orphan_Nuclear_Rcpt"/>
</dbReference>
<dbReference type="SMART" id="SM00399">
    <property type="entry name" value="ZnF_C4"/>
    <property type="match status" value="1"/>
</dbReference>
<dbReference type="InterPro" id="IPR049636">
    <property type="entry name" value="HNF4-like_DBD"/>
</dbReference>